<accession>C6KJ21</accession>
<evidence type="ECO:0000256" key="9">
    <source>
        <dbReference type="HAMAP-Rule" id="MF_01416"/>
    </source>
</evidence>
<dbReference type="PANTHER" id="PTHR11910">
    <property type="entry name" value="ATP SYNTHASE DELTA CHAIN"/>
    <property type="match status" value="1"/>
</dbReference>
<dbReference type="InterPro" id="IPR026015">
    <property type="entry name" value="ATP_synth_OSCP/delta_N_sf"/>
</dbReference>
<evidence type="ECO:0000313" key="10">
    <source>
        <dbReference type="EMBL" id="ACS36977.1"/>
    </source>
</evidence>
<dbReference type="Gene3D" id="1.10.520.20">
    <property type="entry name" value="N-terminal domain of the delta subunit of the F1F0-ATP synthase"/>
    <property type="match status" value="1"/>
</dbReference>
<protein>
    <recommendedName>
        <fullName evidence="9">ATP synthase subunit delta, chloroplastic</fullName>
    </recommendedName>
    <alternativeName>
        <fullName evidence="9">ATP synthase F(1) sector subunit delta</fullName>
    </alternativeName>
    <alternativeName>
        <fullName evidence="9">F-type ATPase subunit delta</fullName>
    </alternativeName>
</protein>
<keyword evidence="8 9" id="KW-0066">ATP synthesis</keyword>
<evidence type="ECO:0000256" key="5">
    <source>
        <dbReference type="ARBA" id="ARBA00023065"/>
    </source>
</evidence>
<gene>
    <name evidence="9 10" type="primary">atpD</name>
    <name evidence="10" type="ORF">AulaCp089</name>
</gene>
<comment type="subcellular location">
    <subcellularLocation>
        <location evidence="1">Membrane</location>
    </subcellularLocation>
    <subcellularLocation>
        <location evidence="9">Plastid</location>
        <location evidence="9">Chloroplast thylakoid membrane</location>
        <topology evidence="9">Peripheral membrane protein</topology>
    </subcellularLocation>
</comment>
<dbReference type="PRINTS" id="PR00125">
    <property type="entry name" value="ATPASEDELTA"/>
</dbReference>
<evidence type="ECO:0000256" key="1">
    <source>
        <dbReference type="ARBA" id="ARBA00004370"/>
    </source>
</evidence>
<evidence type="ECO:0000256" key="3">
    <source>
        <dbReference type="ARBA" id="ARBA00022448"/>
    </source>
</evidence>
<keyword evidence="10" id="KW-0934">Plastid</keyword>
<evidence type="ECO:0000256" key="7">
    <source>
        <dbReference type="ARBA" id="ARBA00023136"/>
    </source>
</evidence>
<dbReference type="Pfam" id="PF00213">
    <property type="entry name" value="OSCP"/>
    <property type="match status" value="1"/>
</dbReference>
<comment type="function">
    <text evidence="9">This protein is part of the stalk that links CF(0) to CF(1). It either transmits conformational changes from CF(0) to CF(1) or is implicated in proton conduction.</text>
</comment>
<dbReference type="AlphaFoldDB" id="C6KJ21"/>
<dbReference type="GeneID" id="8097478"/>
<keyword evidence="5 9" id="KW-0406">Ion transport</keyword>
<keyword evidence="6 9" id="KW-0793">Thylakoid</keyword>
<comment type="similarity">
    <text evidence="2 9">Belongs to the ATPase delta chain family.</text>
</comment>
<evidence type="ECO:0000256" key="6">
    <source>
        <dbReference type="ARBA" id="ARBA00023078"/>
    </source>
</evidence>
<keyword evidence="4 9" id="KW-0375">Hydrogen ion transport</keyword>
<comment type="function">
    <text evidence="9">F(1)F(0) ATP synthase produces ATP from ADP in the presence of a proton or sodium gradient. F-type ATPases consist of two structural domains, F(1) containing the extramembraneous catalytic core and F(0) containing the membrane proton channel, linked together by a central stalk and a peripheral stalk. During catalysis, ATP synthesis in the catalytic domain of F(1) is coupled via a rotary mechanism of the central stalk subunits to proton translocation.</text>
</comment>
<keyword evidence="9" id="KW-0139">CF(1)</keyword>
<dbReference type="HAMAP" id="MF_01416">
    <property type="entry name" value="ATP_synth_delta_bact"/>
    <property type="match status" value="1"/>
</dbReference>
<dbReference type="GO" id="GO:0046933">
    <property type="term" value="F:proton-transporting ATP synthase activity, rotational mechanism"/>
    <property type="evidence" value="ECO:0007669"/>
    <property type="project" value="UniProtKB-UniRule"/>
</dbReference>
<dbReference type="NCBIfam" id="TIGR01145">
    <property type="entry name" value="ATP_synt_delta"/>
    <property type="match status" value="1"/>
</dbReference>
<comment type="subunit">
    <text evidence="9">F-type ATPases have 2 components, F(1) - the catalytic core - and F(0) - the membrane proton channel. F(1) has five subunits: alpha(3), beta(3), gamma(1), delta(1), epsilon(1). CF(0) has four main subunits: a(1), b(1), b'(1) and c(10-14). The alpha and beta chains form an alternating ring which encloses part of the gamma chain. F(1) is attached to F(0) by a central stalk formed by the gamma and epsilon chains, while a peripheral stalk is formed by the delta, b and b' chains.</text>
</comment>
<dbReference type="GO" id="GO:0009535">
    <property type="term" value="C:chloroplast thylakoid membrane"/>
    <property type="evidence" value="ECO:0007669"/>
    <property type="project" value="UniProtKB-SubCell"/>
</dbReference>
<dbReference type="RefSeq" id="YP_003002265.1">
    <property type="nucleotide sequence ID" value="NC_012903.1"/>
</dbReference>
<reference evidence="10" key="1">
    <citation type="journal article" date="2010" name="J. Phycol.">
        <title>Analyses of the complete chloroplast genome sequences of two members of the pelagophyceae: Aureococcus anophagefferens CCMP1984 and Aureoumbra lagunensis CCMP1507.</title>
        <authorList>
            <person name="Ong H.C."/>
            <person name="Wilhelm S.W."/>
            <person name="Gobler C.J."/>
            <person name="Bullerjahn G."/>
            <person name="Jacobs M.A."/>
            <person name="McKay J."/>
            <person name="Sims E.H."/>
            <person name="Gillett W.G."/>
            <person name="Zhou Y."/>
            <person name="Haugen E."/>
            <person name="Rocap G."/>
            <person name="Cattolico R.A."/>
        </authorList>
    </citation>
    <scope>NUCLEOTIDE SEQUENCE</scope>
    <source>
        <strain evidence="10">CCMP 1507</strain>
    </source>
</reference>
<keyword evidence="10" id="KW-0150">Chloroplast</keyword>
<keyword evidence="3 9" id="KW-0813">Transport</keyword>
<evidence type="ECO:0000256" key="8">
    <source>
        <dbReference type="ARBA" id="ARBA00023310"/>
    </source>
</evidence>
<keyword evidence="7 9" id="KW-0472">Membrane</keyword>
<proteinExistence type="inferred from homology"/>
<dbReference type="SUPFAM" id="SSF47928">
    <property type="entry name" value="N-terminal domain of the delta subunit of the F1F0-ATP synthase"/>
    <property type="match status" value="1"/>
</dbReference>
<dbReference type="GO" id="GO:0045259">
    <property type="term" value="C:proton-transporting ATP synthase complex"/>
    <property type="evidence" value="ECO:0007669"/>
    <property type="project" value="UniProtKB-KW"/>
</dbReference>
<name>C6KJ21_9STRA</name>
<sequence length="187" mass="21027">MANKVLVSKISEPYADALLELAKAQNCTEAITSDITDILTLMSSVPELPNYLGNPVIAGNKKKEFIKKVLESKINPNTLKFLQFLIDRRRIVYLDAIGEKFLEQIWELEGIKVVKLQTVIPLSYEQEELLVSKLKEVTGFKEIQLVRKIDKDILGGMILQIDSQVIDMSLKGKLRQISNLLGTSLAI</sequence>
<evidence type="ECO:0000256" key="2">
    <source>
        <dbReference type="ARBA" id="ARBA00007046"/>
    </source>
</evidence>
<evidence type="ECO:0000256" key="4">
    <source>
        <dbReference type="ARBA" id="ARBA00022781"/>
    </source>
</evidence>
<organism evidence="10">
    <name type="scientific">Aureoumbra lagunensis</name>
    <dbReference type="NCBI Taxonomy" id="44058"/>
    <lineage>
        <taxon>Eukaryota</taxon>
        <taxon>Sar</taxon>
        <taxon>Stramenopiles</taxon>
        <taxon>Ochrophyta</taxon>
        <taxon>Pelagophyceae</taxon>
        <taxon>Pelagomonadales</taxon>
        <taxon>Aureoumbra</taxon>
    </lineage>
</organism>
<dbReference type="InterPro" id="IPR000711">
    <property type="entry name" value="ATPase_OSCP/dsu"/>
</dbReference>
<dbReference type="EMBL" id="GQ231542">
    <property type="protein sequence ID" value="ACS36977.1"/>
    <property type="molecule type" value="Genomic_DNA"/>
</dbReference>
<geneLocation type="chloroplast" evidence="10"/>